<evidence type="ECO:0000256" key="7">
    <source>
        <dbReference type="ARBA" id="ARBA00023136"/>
    </source>
</evidence>
<evidence type="ECO:0000259" key="12">
    <source>
        <dbReference type="Pfam" id="PF01514"/>
    </source>
</evidence>
<evidence type="ECO:0000256" key="9">
    <source>
        <dbReference type="PIRNR" id="PIRNR004862"/>
    </source>
</evidence>
<dbReference type="Pfam" id="PF08345">
    <property type="entry name" value="YscJ_FliF_C"/>
    <property type="match status" value="1"/>
</dbReference>
<evidence type="ECO:0000259" key="13">
    <source>
        <dbReference type="Pfam" id="PF08345"/>
    </source>
</evidence>
<feature type="domain" description="Flagellar M-ring N-terminal" evidence="12">
    <location>
        <begin position="45"/>
        <end position="220"/>
    </location>
</feature>
<keyword evidence="8 9" id="KW-0975">Bacterial flagellum</keyword>
<feature type="transmembrane region" description="Helical" evidence="11">
    <location>
        <begin position="25"/>
        <end position="44"/>
    </location>
</feature>
<evidence type="ECO:0000256" key="11">
    <source>
        <dbReference type="SAM" id="Phobius"/>
    </source>
</evidence>
<gene>
    <name evidence="14" type="primary">fliF</name>
    <name evidence="14" type="ORF">GCM10008986_22920</name>
</gene>
<dbReference type="InterPro" id="IPR006182">
    <property type="entry name" value="FliF_N_dom"/>
</dbReference>
<keyword evidence="7 11" id="KW-0472">Membrane</keyword>
<reference evidence="14 15" key="1">
    <citation type="journal article" date="2019" name="Int. J. Syst. Evol. Microbiol.">
        <title>The Global Catalogue of Microorganisms (GCM) 10K type strain sequencing project: providing services to taxonomists for standard genome sequencing and annotation.</title>
        <authorList>
            <consortium name="The Broad Institute Genomics Platform"/>
            <consortium name="The Broad Institute Genome Sequencing Center for Infectious Disease"/>
            <person name="Wu L."/>
            <person name="Ma J."/>
        </authorList>
    </citation>
    <scope>NUCLEOTIDE SEQUENCE [LARGE SCALE GENOMIC DNA]</scope>
    <source>
        <strain evidence="14 15">JCM 12389</strain>
    </source>
</reference>
<evidence type="ECO:0000313" key="14">
    <source>
        <dbReference type="EMBL" id="GAA0495580.1"/>
    </source>
</evidence>
<dbReference type="Pfam" id="PF01514">
    <property type="entry name" value="YscJ_FliF"/>
    <property type="match status" value="1"/>
</dbReference>
<keyword evidence="4" id="KW-1003">Cell membrane</keyword>
<dbReference type="NCBIfam" id="TIGR00206">
    <property type="entry name" value="fliF"/>
    <property type="match status" value="1"/>
</dbReference>
<evidence type="ECO:0000256" key="3">
    <source>
        <dbReference type="ARBA" id="ARBA00007971"/>
    </source>
</evidence>
<proteinExistence type="inferred from homology"/>
<dbReference type="Proteomes" id="UP001500880">
    <property type="component" value="Unassembled WGS sequence"/>
</dbReference>
<protein>
    <recommendedName>
        <fullName evidence="9">Flagellar M-ring protein</fullName>
    </recommendedName>
</protein>
<keyword evidence="14" id="KW-0969">Cilium</keyword>
<dbReference type="InterPro" id="IPR000067">
    <property type="entry name" value="FlgMring_FliF"/>
</dbReference>
<dbReference type="InterPro" id="IPR013556">
    <property type="entry name" value="Flag_M-ring_C"/>
</dbReference>
<comment type="similarity">
    <text evidence="3 9">Belongs to the FliF family.</text>
</comment>
<evidence type="ECO:0000256" key="4">
    <source>
        <dbReference type="ARBA" id="ARBA00022475"/>
    </source>
</evidence>
<evidence type="ECO:0000256" key="8">
    <source>
        <dbReference type="ARBA" id="ARBA00023143"/>
    </source>
</evidence>
<evidence type="ECO:0000256" key="5">
    <source>
        <dbReference type="ARBA" id="ARBA00022692"/>
    </source>
</evidence>
<dbReference type="PANTHER" id="PTHR30046">
    <property type="entry name" value="FLAGELLAR M-RING PROTEIN"/>
    <property type="match status" value="1"/>
</dbReference>
<keyword evidence="14" id="KW-0966">Cell projection</keyword>
<accession>A0ABN1BDR1</accession>
<feature type="domain" description="Flagellar M-ring C-terminal" evidence="13">
    <location>
        <begin position="256"/>
        <end position="402"/>
    </location>
</feature>
<evidence type="ECO:0000256" key="6">
    <source>
        <dbReference type="ARBA" id="ARBA00022989"/>
    </source>
</evidence>
<keyword evidence="14" id="KW-0282">Flagellum</keyword>
<evidence type="ECO:0000256" key="1">
    <source>
        <dbReference type="ARBA" id="ARBA00004117"/>
    </source>
</evidence>
<dbReference type="RefSeq" id="WP_343841110.1">
    <property type="nucleotide sequence ID" value="NZ_BAAADO010000004.1"/>
</dbReference>
<dbReference type="PRINTS" id="PR01009">
    <property type="entry name" value="FLGMRINGFLIF"/>
</dbReference>
<keyword evidence="6 11" id="KW-1133">Transmembrane helix</keyword>
<dbReference type="EMBL" id="BAAADO010000004">
    <property type="protein sequence ID" value="GAA0495580.1"/>
    <property type="molecule type" value="Genomic_DNA"/>
</dbReference>
<dbReference type="PANTHER" id="PTHR30046:SF0">
    <property type="entry name" value="FLAGELLAR M-RING PROTEIN"/>
    <property type="match status" value="1"/>
</dbReference>
<feature type="region of interest" description="Disordered" evidence="10">
    <location>
        <begin position="482"/>
        <end position="505"/>
    </location>
</feature>
<evidence type="ECO:0000256" key="2">
    <source>
        <dbReference type="ARBA" id="ARBA00004651"/>
    </source>
</evidence>
<evidence type="ECO:0000313" key="15">
    <source>
        <dbReference type="Proteomes" id="UP001500880"/>
    </source>
</evidence>
<dbReference type="InterPro" id="IPR043427">
    <property type="entry name" value="YscJ/FliF"/>
</dbReference>
<organism evidence="14 15">
    <name type="scientific">Salinibacillus aidingensis</name>
    <dbReference type="NCBI Taxonomy" id="237684"/>
    <lineage>
        <taxon>Bacteria</taxon>
        <taxon>Bacillati</taxon>
        <taxon>Bacillota</taxon>
        <taxon>Bacilli</taxon>
        <taxon>Bacillales</taxon>
        <taxon>Bacillaceae</taxon>
        <taxon>Salinibacillus</taxon>
    </lineage>
</organism>
<name>A0ABN1BDR1_9BACI</name>
<feature type="transmembrane region" description="Helical" evidence="11">
    <location>
        <begin position="450"/>
        <end position="470"/>
    </location>
</feature>
<keyword evidence="5 11" id="KW-0812">Transmembrane</keyword>
<comment type="function">
    <text evidence="9">The M ring may be actively involved in energy transduction.</text>
</comment>
<dbReference type="InterPro" id="IPR045851">
    <property type="entry name" value="AMP-bd_C_sf"/>
</dbReference>
<dbReference type="Gene3D" id="3.30.300.30">
    <property type="match status" value="1"/>
</dbReference>
<sequence length="532" mass="59383">MNKVREYYQKTIEFWKSRSLLQKSLMIGAIVGLLMIILVFSLLANRSNLVPLYSDLSLQETGQIKTELEARGITYEVADGGSSILVPKENVDSLLVDLAAQGIPDSGSIDYSFFSENASWGMTDGQREMIELDTLQTEISNLINSIQGIQGSEVLITKPEESVFMNEQPKEASASVVVHTQPGYEFNQGQINGLYHLVSKAVPNLPTDNIVLMNQYFEYFDQKNSNNATAGNTYMEQQDIKKDIERDIQSRVQQLLGTMIGRENVVVSVTTDVDFTKENRTEELVEPINEEDMEGLPVSVERITETYSGTGAPPDEAGVGDENVPGYPGQDGEGTDSEYEMVQETINNEFNRIQKDIVESPYKVRDLGIQVAVDSKKAQPDEEGNAQFLTAQEQATVRESISSILNSMISTTVSGEYGEINPEEKVSIVFQEFNSQPAAEPAPTPVIPTWLYIAGGVLLLAVILLLILLFRRKNQDDVSGYNEEVTEEQVSVPDIEQPQETEETMRKRQLENMAKDKPEEFAKLLRSWISED</sequence>
<evidence type="ECO:0000256" key="10">
    <source>
        <dbReference type="SAM" id="MobiDB-lite"/>
    </source>
</evidence>
<comment type="subcellular location">
    <subcellularLocation>
        <location evidence="1 9">Bacterial flagellum basal body</location>
    </subcellularLocation>
    <subcellularLocation>
        <location evidence="2">Cell membrane</location>
        <topology evidence="2">Multi-pass membrane protein</topology>
    </subcellularLocation>
</comment>
<dbReference type="PIRSF" id="PIRSF004862">
    <property type="entry name" value="FliF"/>
    <property type="match status" value="1"/>
</dbReference>
<keyword evidence="15" id="KW-1185">Reference proteome</keyword>
<comment type="caution">
    <text evidence="14">The sequence shown here is derived from an EMBL/GenBank/DDBJ whole genome shotgun (WGS) entry which is preliminary data.</text>
</comment>